<comment type="subcellular location">
    <subcellularLocation>
        <location evidence="1 6">Membrane</location>
        <topology evidence="1 6">Multi-pass membrane protein</topology>
    </subcellularLocation>
</comment>
<feature type="transmembrane region" description="Helical" evidence="8">
    <location>
        <begin position="188"/>
        <end position="211"/>
    </location>
</feature>
<keyword evidence="10" id="KW-1185">Reference proteome</keyword>
<feature type="region of interest" description="Disordered" evidence="7">
    <location>
        <begin position="1"/>
        <end position="28"/>
    </location>
</feature>
<feature type="compositionally biased region" description="Basic and acidic residues" evidence="7">
    <location>
        <begin position="432"/>
        <end position="443"/>
    </location>
</feature>
<feature type="transmembrane region" description="Helical" evidence="8">
    <location>
        <begin position="129"/>
        <end position="150"/>
    </location>
</feature>
<name>A0A6P5SXW4_PRUAV</name>
<dbReference type="GeneID" id="110760530"/>
<dbReference type="GO" id="GO:0072598">
    <property type="term" value="P:protein localization to chloroplast"/>
    <property type="evidence" value="ECO:0007669"/>
    <property type="project" value="TreeGrafter"/>
</dbReference>
<proteinExistence type="inferred from homology"/>
<comment type="similarity">
    <text evidence="2">Belongs to the OXA1/ALB3/YidC (TC 2.A.9.2) family.</text>
</comment>
<feature type="domain" description="Membrane insertase YidC/Oxa/ALB C-terminal" evidence="9">
    <location>
        <begin position="131"/>
        <end position="345"/>
    </location>
</feature>
<dbReference type="GO" id="GO:0009535">
    <property type="term" value="C:chloroplast thylakoid membrane"/>
    <property type="evidence" value="ECO:0007669"/>
    <property type="project" value="TreeGrafter"/>
</dbReference>
<evidence type="ECO:0000256" key="1">
    <source>
        <dbReference type="ARBA" id="ARBA00004141"/>
    </source>
</evidence>
<dbReference type="Gramene" id="Pav_sc0000747.1_g110.1.mk:mrna">
    <property type="protein sequence ID" value="Pav_sc0000747.1_g110.1.mk:mrna"/>
    <property type="gene ID" value="Pav_sc0000747.1_g110.1.mk"/>
</dbReference>
<evidence type="ECO:0000256" key="5">
    <source>
        <dbReference type="ARBA" id="ARBA00023136"/>
    </source>
</evidence>
<evidence type="ECO:0000256" key="3">
    <source>
        <dbReference type="ARBA" id="ARBA00022692"/>
    </source>
</evidence>
<dbReference type="CDD" id="cd20070">
    <property type="entry name" value="5TM_YidC_Alb3"/>
    <property type="match status" value="1"/>
</dbReference>
<evidence type="ECO:0000313" key="11">
    <source>
        <dbReference type="RefSeq" id="XP_021818501.1"/>
    </source>
</evidence>
<feature type="compositionally biased region" description="Basic and acidic residues" evidence="7">
    <location>
        <begin position="453"/>
        <end position="462"/>
    </location>
</feature>
<protein>
    <submittedName>
        <fullName evidence="11">ALBINO3-like protein 1, chloroplastic</fullName>
    </submittedName>
</protein>
<organism evidence="10 11">
    <name type="scientific">Prunus avium</name>
    <name type="common">Cherry</name>
    <name type="synonym">Cerasus avium</name>
    <dbReference type="NCBI Taxonomy" id="42229"/>
    <lineage>
        <taxon>Eukaryota</taxon>
        <taxon>Viridiplantae</taxon>
        <taxon>Streptophyta</taxon>
        <taxon>Embryophyta</taxon>
        <taxon>Tracheophyta</taxon>
        <taxon>Spermatophyta</taxon>
        <taxon>Magnoliopsida</taxon>
        <taxon>eudicotyledons</taxon>
        <taxon>Gunneridae</taxon>
        <taxon>Pentapetalae</taxon>
        <taxon>rosids</taxon>
        <taxon>fabids</taxon>
        <taxon>Rosales</taxon>
        <taxon>Rosaceae</taxon>
        <taxon>Amygdaloideae</taxon>
        <taxon>Amygdaleae</taxon>
        <taxon>Prunus</taxon>
    </lineage>
</organism>
<dbReference type="InterPro" id="IPR047196">
    <property type="entry name" value="YidC_ALB_C"/>
</dbReference>
<dbReference type="GO" id="GO:0010027">
    <property type="term" value="P:thylakoid membrane organization"/>
    <property type="evidence" value="ECO:0007669"/>
    <property type="project" value="TreeGrafter"/>
</dbReference>
<evidence type="ECO:0000256" key="7">
    <source>
        <dbReference type="SAM" id="MobiDB-lite"/>
    </source>
</evidence>
<feature type="compositionally biased region" description="Basic and acidic residues" evidence="7">
    <location>
        <begin position="481"/>
        <end position="490"/>
    </location>
</feature>
<dbReference type="AlphaFoldDB" id="A0A6P5SXW4"/>
<dbReference type="Proteomes" id="UP000515124">
    <property type="component" value="Unplaced"/>
</dbReference>
<keyword evidence="3 6" id="KW-0812">Transmembrane</keyword>
<gene>
    <name evidence="11" type="primary">LOC110760530</name>
</gene>
<feature type="region of interest" description="Disordered" evidence="7">
    <location>
        <begin position="373"/>
        <end position="551"/>
    </location>
</feature>
<evidence type="ECO:0000256" key="2">
    <source>
        <dbReference type="ARBA" id="ARBA00010583"/>
    </source>
</evidence>
<keyword evidence="5 8" id="KW-0472">Membrane</keyword>
<dbReference type="RefSeq" id="XP_021818501.1">
    <property type="nucleotide sequence ID" value="XM_021962809.1"/>
</dbReference>
<evidence type="ECO:0000256" key="8">
    <source>
        <dbReference type="SAM" id="Phobius"/>
    </source>
</evidence>
<dbReference type="GO" id="GO:0051205">
    <property type="term" value="P:protein insertion into membrane"/>
    <property type="evidence" value="ECO:0007669"/>
    <property type="project" value="TreeGrafter"/>
</dbReference>
<accession>A0A6P5SXW4</accession>
<reference evidence="11" key="1">
    <citation type="submission" date="2025-08" db="UniProtKB">
        <authorList>
            <consortium name="RefSeq"/>
        </authorList>
    </citation>
    <scope>IDENTIFICATION</scope>
</reference>
<dbReference type="Pfam" id="PF02096">
    <property type="entry name" value="60KD_IMP"/>
    <property type="match status" value="1"/>
</dbReference>
<feature type="transmembrane region" description="Helical" evidence="8">
    <location>
        <begin position="270"/>
        <end position="289"/>
    </location>
</feature>
<feature type="compositionally biased region" description="Basic and acidic residues" evidence="7">
    <location>
        <begin position="507"/>
        <end position="528"/>
    </location>
</feature>
<evidence type="ECO:0000313" key="10">
    <source>
        <dbReference type="Proteomes" id="UP000515124"/>
    </source>
</evidence>
<dbReference type="KEGG" id="pavi:110760530"/>
<feature type="compositionally biased region" description="Low complexity" evidence="7">
    <location>
        <begin position="468"/>
        <end position="480"/>
    </location>
</feature>
<sequence>MATLSSFRPSLVLAPTPKPPNPLLPRTHHHYGFSQPKPFLRGSLAVARLGFGPGLIPEPEDAGAVLKELYDRAESLLYTVADAAVSASSSTESVSTTKQSSDWLSGITNYLETVLKFLKDGLSAVHVPYSYGFAIILLTLLVKAATFPLTKKQVESAMAMRSLQPQVKAVQERYAGDQERIQLETARLYKLAGINPLAGCLPTLATIPVWIGLYRALSNVADEGLLTEGFFWIPSLAGPTTVAARQNGSGISWLFPFVDGHPPLGWSDTLAYLALPVLLVVSQYISVQIMQSSQSNDPNMKSSQVITKFLPLMIGYFALSVPSGLSLYWFTNNILTTAQQVWLQKFGGAKNPISQLSDNFIKEDEPQIQKSVSELKLTQKDTRQEEKLTPEGLRPGERFKMIKEQEARRKQQREEEKRKVEEAAAKGAQITNERHEGEARLFDNENGAAVELVVEKSEERHSQTTTHSSSDVGVSVNGDRSIQDLKEDHNTVSVLKMENSEVSANLEAERRDEQKSDGSQGDGKDSVEVRTSTTTVDTKVSGEGTNQVRGE</sequence>
<evidence type="ECO:0000256" key="4">
    <source>
        <dbReference type="ARBA" id="ARBA00022989"/>
    </source>
</evidence>
<dbReference type="SMR" id="A0A6P5SXW4"/>
<feature type="compositionally biased region" description="Polar residues" evidence="7">
    <location>
        <begin position="529"/>
        <end position="551"/>
    </location>
</feature>
<dbReference type="PANTHER" id="PTHR12428:SF14">
    <property type="entry name" value="ALBINO3-LIKE PROTEIN 1, CHLOROPLASTIC"/>
    <property type="match status" value="1"/>
</dbReference>
<feature type="compositionally biased region" description="Basic and acidic residues" evidence="7">
    <location>
        <begin position="377"/>
        <end position="424"/>
    </location>
</feature>
<dbReference type="NCBIfam" id="TIGR03592">
    <property type="entry name" value="yidC_oxa1_cterm"/>
    <property type="match status" value="1"/>
</dbReference>
<dbReference type="InterPro" id="IPR028055">
    <property type="entry name" value="YidC/Oxa/ALB_C"/>
</dbReference>
<evidence type="ECO:0000256" key="6">
    <source>
        <dbReference type="RuleBase" id="RU003945"/>
    </source>
</evidence>
<dbReference type="GO" id="GO:0032977">
    <property type="term" value="F:membrane insertase activity"/>
    <property type="evidence" value="ECO:0007669"/>
    <property type="project" value="InterPro"/>
</dbReference>
<dbReference type="InterPro" id="IPR001708">
    <property type="entry name" value="YidC/ALB3/OXA1/COX18"/>
</dbReference>
<dbReference type="PANTHER" id="PTHR12428">
    <property type="entry name" value="OXA1"/>
    <property type="match status" value="1"/>
</dbReference>
<comment type="similarity">
    <text evidence="6">Belongs to the OXA1/ALB3/YidC family.</text>
</comment>
<feature type="transmembrane region" description="Helical" evidence="8">
    <location>
        <begin position="309"/>
        <end position="330"/>
    </location>
</feature>
<evidence type="ECO:0000259" key="9">
    <source>
        <dbReference type="Pfam" id="PF02096"/>
    </source>
</evidence>
<keyword evidence="4 8" id="KW-1133">Transmembrane helix</keyword>